<dbReference type="InterPro" id="IPR016185">
    <property type="entry name" value="PreATP-grasp_dom_sf"/>
</dbReference>
<dbReference type="OrthoDB" id="9807240at2"/>
<dbReference type="Pfam" id="PF02843">
    <property type="entry name" value="GARS_C"/>
    <property type="match status" value="1"/>
</dbReference>
<comment type="catalytic activity">
    <reaction evidence="12">
        <text>5-phospho-beta-D-ribosylamine + glycine + ATP = N(1)-(5-phospho-beta-D-ribosyl)glycinamide + ADP + phosphate + H(+)</text>
        <dbReference type="Rhea" id="RHEA:17453"/>
        <dbReference type="ChEBI" id="CHEBI:15378"/>
        <dbReference type="ChEBI" id="CHEBI:30616"/>
        <dbReference type="ChEBI" id="CHEBI:43474"/>
        <dbReference type="ChEBI" id="CHEBI:57305"/>
        <dbReference type="ChEBI" id="CHEBI:58681"/>
        <dbReference type="ChEBI" id="CHEBI:143788"/>
        <dbReference type="ChEBI" id="CHEBI:456216"/>
        <dbReference type="EC" id="6.3.4.13"/>
    </reaction>
</comment>
<accession>A0A5C5RNW9</accession>
<evidence type="ECO:0000313" key="16">
    <source>
        <dbReference type="Proteomes" id="UP000319792"/>
    </source>
</evidence>
<comment type="pathway">
    <text evidence="3 12">Purine metabolism; IMP biosynthesis via de novo pathway; N(1)-(5-phospho-D-ribosyl)glycinamide from 5-phospho-alpha-D-ribose 1-diphosphate: step 2/2.</text>
</comment>
<evidence type="ECO:0000256" key="5">
    <source>
        <dbReference type="ARBA" id="ARBA00022598"/>
    </source>
</evidence>
<evidence type="ECO:0000256" key="9">
    <source>
        <dbReference type="ARBA" id="ARBA00038345"/>
    </source>
</evidence>
<evidence type="ECO:0000256" key="12">
    <source>
        <dbReference type="HAMAP-Rule" id="MF_00138"/>
    </source>
</evidence>
<gene>
    <name evidence="12 15" type="primary">purD</name>
    <name evidence="15" type="ORF">FK268_12975</name>
</gene>
<evidence type="ECO:0000256" key="13">
    <source>
        <dbReference type="PROSITE-ProRule" id="PRU00409"/>
    </source>
</evidence>
<dbReference type="InterPro" id="IPR020559">
    <property type="entry name" value="PRibGlycinamide_synth_CS"/>
</dbReference>
<evidence type="ECO:0000256" key="11">
    <source>
        <dbReference type="ARBA" id="ARBA00042864"/>
    </source>
</evidence>
<comment type="cofactor">
    <cofactor evidence="1">
        <name>Mn(2+)</name>
        <dbReference type="ChEBI" id="CHEBI:29035"/>
    </cofactor>
</comment>
<evidence type="ECO:0000256" key="10">
    <source>
        <dbReference type="ARBA" id="ARBA00042242"/>
    </source>
</evidence>
<evidence type="ECO:0000256" key="3">
    <source>
        <dbReference type="ARBA" id="ARBA00005174"/>
    </source>
</evidence>
<dbReference type="GO" id="GO:0046872">
    <property type="term" value="F:metal ion binding"/>
    <property type="evidence" value="ECO:0007669"/>
    <property type="project" value="InterPro"/>
</dbReference>
<evidence type="ECO:0000256" key="1">
    <source>
        <dbReference type="ARBA" id="ARBA00001936"/>
    </source>
</evidence>
<dbReference type="GO" id="GO:0005524">
    <property type="term" value="F:ATP binding"/>
    <property type="evidence" value="ECO:0007669"/>
    <property type="project" value="UniProtKB-UniRule"/>
</dbReference>
<comment type="cofactor">
    <cofactor evidence="2">
        <name>Mg(2+)</name>
        <dbReference type="ChEBI" id="CHEBI:18420"/>
    </cofactor>
</comment>
<dbReference type="SUPFAM" id="SSF56059">
    <property type="entry name" value="Glutathione synthetase ATP-binding domain-like"/>
    <property type="match status" value="1"/>
</dbReference>
<keyword evidence="7 12" id="KW-0658">Purine biosynthesis</keyword>
<sequence>MRVLVIGTGGREHALIDALTRDPQVTELHAAPGNPGTAAIATNHEVDASSGDEVAALAERLAADLVVIGPEVPLVLGVADAVRARGIAVFGPSAAAAQIEGSKAFAKDVMDAAGVRTARSEIVDSPAGIDAALDRFGPTWVVKDDGLAAGKGVVVTADRAAARAHAADLIESGRPALLESFLDGPEVSLFCLVDGEDVVPLLPAQDHKRVDDGDTGPNTGGMGAYAPLPWLADGAVDEIVETVVRPVAREMVRRGVPFSGLLYAGLAMGAEGPAVVEFNCRFGDPETQAVLSLLESPLGEALHATATGGLGALPPLRWRDGAAITVVLAAENYPAAPRKGDVITGADGAGIYHAGTAVDADGRLVSNGGRVLNVVGVGDDLSAARADAYAKLERIKLPGSHFRTDIGHQALQ</sequence>
<dbReference type="InterPro" id="IPR020560">
    <property type="entry name" value="PRibGlycinamide_synth_C-dom"/>
</dbReference>
<organism evidence="15 16">
    <name type="scientific">Tsukamurella sputi</name>
    <dbReference type="NCBI Taxonomy" id="2591848"/>
    <lineage>
        <taxon>Bacteria</taxon>
        <taxon>Bacillati</taxon>
        <taxon>Actinomycetota</taxon>
        <taxon>Actinomycetes</taxon>
        <taxon>Mycobacteriales</taxon>
        <taxon>Tsukamurellaceae</taxon>
        <taxon>Tsukamurella</taxon>
    </lineage>
</organism>
<comment type="caution">
    <text evidence="15">The sequence shown here is derived from an EMBL/GenBank/DDBJ whole genome shotgun (WGS) entry which is preliminary data.</text>
</comment>
<comment type="similarity">
    <text evidence="9 12">Belongs to the GARS family.</text>
</comment>
<dbReference type="InterPro" id="IPR011054">
    <property type="entry name" value="Rudment_hybrid_motif"/>
</dbReference>
<dbReference type="Pfam" id="PF01071">
    <property type="entry name" value="GARS_A"/>
    <property type="match status" value="1"/>
</dbReference>
<dbReference type="PANTHER" id="PTHR43472:SF1">
    <property type="entry name" value="PHOSPHORIBOSYLAMINE--GLYCINE LIGASE, CHLOROPLASTIC"/>
    <property type="match status" value="1"/>
</dbReference>
<feature type="domain" description="ATP-grasp" evidence="14">
    <location>
        <begin position="107"/>
        <end position="307"/>
    </location>
</feature>
<dbReference type="GO" id="GO:0009113">
    <property type="term" value="P:purine nucleobase biosynthetic process"/>
    <property type="evidence" value="ECO:0007669"/>
    <property type="project" value="InterPro"/>
</dbReference>
<evidence type="ECO:0000256" key="4">
    <source>
        <dbReference type="ARBA" id="ARBA00013255"/>
    </source>
</evidence>
<evidence type="ECO:0000259" key="14">
    <source>
        <dbReference type="PROSITE" id="PS50975"/>
    </source>
</evidence>
<protein>
    <recommendedName>
        <fullName evidence="4 12">Phosphoribosylamine--glycine ligase</fullName>
        <ecNumber evidence="4 12">6.3.4.13</ecNumber>
    </recommendedName>
    <alternativeName>
        <fullName evidence="12">GARS</fullName>
    </alternativeName>
    <alternativeName>
        <fullName evidence="10 12">Glycinamide ribonucleotide synthetase</fullName>
    </alternativeName>
    <alternativeName>
        <fullName evidence="11 12">Phosphoribosylglycinamide synthetase</fullName>
    </alternativeName>
</protein>
<evidence type="ECO:0000256" key="8">
    <source>
        <dbReference type="ARBA" id="ARBA00022840"/>
    </source>
</evidence>
<dbReference type="Gene3D" id="3.30.470.20">
    <property type="entry name" value="ATP-grasp fold, B domain"/>
    <property type="match status" value="1"/>
</dbReference>
<reference evidence="15 16" key="2">
    <citation type="submission" date="2019-08" db="EMBL/GenBank/DDBJ databases">
        <title>Tsukamurella conjunctivitidis sp. nov., Tsukamurella assacharolytica sp. nov. and Tsukamurella sputae sp. nov. isolated from patients with conjunctivitis, bacteraemia (lymphoma) and respiratory infection (sputum) in Hong Kong.</title>
        <authorList>
            <person name="Fok K.M.N."/>
            <person name="Fong J.Y.H."/>
        </authorList>
    </citation>
    <scope>NUCLEOTIDE SEQUENCE [LARGE SCALE GENOMIC DNA]</scope>
    <source>
        <strain evidence="15 16">HKU70</strain>
    </source>
</reference>
<dbReference type="InterPro" id="IPR013815">
    <property type="entry name" value="ATP_grasp_subdomain_1"/>
</dbReference>
<dbReference type="Pfam" id="PF02844">
    <property type="entry name" value="GARS_N"/>
    <property type="match status" value="1"/>
</dbReference>
<dbReference type="GO" id="GO:0006189">
    <property type="term" value="P:'de novo' IMP biosynthetic process"/>
    <property type="evidence" value="ECO:0007669"/>
    <property type="project" value="UniProtKB-UniRule"/>
</dbReference>
<dbReference type="InterPro" id="IPR011761">
    <property type="entry name" value="ATP-grasp"/>
</dbReference>
<dbReference type="InterPro" id="IPR020562">
    <property type="entry name" value="PRibGlycinamide_synth_N"/>
</dbReference>
<keyword evidence="5 12" id="KW-0436">Ligase</keyword>
<dbReference type="Gene3D" id="3.30.1490.20">
    <property type="entry name" value="ATP-grasp fold, A domain"/>
    <property type="match status" value="1"/>
</dbReference>
<dbReference type="InterPro" id="IPR000115">
    <property type="entry name" value="PRibGlycinamide_synth"/>
</dbReference>
<dbReference type="PROSITE" id="PS50975">
    <property type="entry name" value="ATP_GRASP"/>
    <property type="match status" value="1"/>
</dbReference>
<keyword evidence="6 13" id="KW-0547">Nucleotide-binding</keyword>
<dbReference type="HAMAP" id="MF_00138">
    <property type="entry name" value="GARS"/>
    <property type="match status" value="1"/>
</dbReference>
<dbReference type="SMART" id="SM01209">
    <property type="entry name" value="GARS_A"/>
    <property type="match status" value="1"/>
</dbReference>
<evidence type="ECO:0000256" key="2">
    <source>
        <dbReference type="ARBA" id="ARBA00001946"/>
    </source>
</evidence>
<dbReference type="SMART" id="SM01210">
    <property type="entry name" value="GARS_C"/>
    <property type="match status" value="1"/>
</dbReference>
<keyword evidence="8 13" id="KW-0067">ATP-binding</keyword>
<dbReference type="Gene3D" id="3.40.50.20">
    <property type="match status" value="1"/>
</dbReference>
<dbReference type="SUPFAM" id="SSF51246">
    <property type="entry name" value="Rudiment single hybrid motif"/>
    <property type="match status" value="1"/>
</dbReference>
<dbReference type="EMBL" id="VIGV01000004">
    <property type="protein sequence ID" value="TWS23785.1"/>
    <property type="molecule type" value="Genomic_DNA"/>
</dbReference>
<dbReference type="Proteomes" id="UP000319792">
    <property type="component" value="Unassembled WGS sequence"/>
</dbReference>
<evidence type="ECO:0000313" key="15">
    <source>
        <dbReference type="EMBL" id="TWS23785.1"/>
    </source>
</evidence>
<dbReference type="PANTHER" id="PTHR43472">
    <property type="entry name" value="PHOSPHORIBOSYLAMINE--GLYCINE LIGASE"/>
    <property type="match status" value="1"/>
</dbReference>
<evidence type="ECO:0000256" key="6">
    <source>
        <dbReference type="ARBA" id="ARBA00022741"/>
    </source>
</evidence>
<dbReference type="GO" id="GO:0004637">
    <property type="term" value="F:phosphoribosylamine-glycine ligase activity"/>
    <property type="evidence" value="ECO:0007669"/>
    <property type="project" value="UniProtKB-UniRule"/>
</dbReference>
<dbReference type="AlphaFoldDB" id="A0A5C5RNW9"/>
<dbReference type="EC" id="6.3.4.13" evidence="4 12"/>
<name>A0A5C5RNW9_9ACTN</name>
<dbReference type="SUPFAM" id="SSF52440">
    <property type="entry name" value="PreATP-grasp domain"/>
    <property type="match status" value="1"/>
</dbReference>
<keyword evidence="16" id="KW-1185">Reference proteome</keyword>
<proteinExistence type="inferred from homology"/>
<dbReference type="Gene3D" id="3.90.600.10">
    <property type="entry name" value="Phosphoribosylglycinamide synthetase, C-terminal domain"/>
    <property type="match status" value="1"/>
</dbReference>
<dbReference type="NCBIfam" id="TIGR00877">
    <property type="entry name" value="purD"/>
    <property type="match status" value="1"/>
</dbReference>
<dbReference type="InterPro" id="IPR020561">
    <property type="entry name" value="PRibGlycinamid_synth_ATP-grasp"/>
</dbReference>
<evidence type="ECO:0000256" key="7">
    <source>
        <dbReference type="ARBA" id="ARBA00022755"/>
    </source>
</evidence>
<dbReference type="RefSeq" id="WP_146435809.1">
    <property type="nucleotide sequence ID" value="NZ_VIGV01000004.1"/>
</dbReference>
<dbReference type="UniPathway" id="UPA00074">
    <property type="reaction ID" value="UER00125"/>
</dbReference>
<reference evidence="15 16" key="1">
    <citation type="submission" date="2019-06" db="EMBL/GenBank/DDBJ databases">
        <authorList>
            <person name="Teng J.L.L."/>
            <person name="Lee H.H."/>
            <person name="Lau S.K.P."/>
            <person name="Woo P.C.Y."/>
        </authorList>
    </citation>
    <scope>NUCLEOTIDE SEQUENCE [LARGE SCALE GENOMIC DNA]</scope>
    <source>
        <strain evidence="15 16">HKU70</strain>
    </source>
</reference>
<dbReference type="InterPro" id="IPR037123">
    <property type="entry name" value="PRibGlycinamide_synth_C_sf"/>
</dbReference>
<dbReference type="PROSITE" id="PS00184">
    <property type="entry name" value="GARS"/>
    <property type="match status" value="1"/>
</dbReference>